<sequence length="964" mass="106649">MLAKPPGPVCTHKSGDGAVFAPLQTVDFSNNPASYMAMMQVSTLVRRLWLIEPTSLGFDAQQDPKSPEFKQLFRDVTNKVGNWVATTSAEERFHDEIWKERTDFIFLDPPFEAEPNTQTSLFSPFRLAIYEVYNHIFYDVYNAIQRRSDEGWLAVGAFTPPSVSVIMVTVDSSEPGPVQHRFDTDTFVYPVWIEPGTTLTLAAGEHQATLVSEGRTWTSALWFEGNKPVVITPHTSDKERNGVVAVLAIGPCDPRPIPVVEPEVTLPTWNGRPWAKEGEPVDEAGPEAWPETDHLVRAIFLKAGEAVERCLFDDPYVRVEEEHEPGEAGRNAAQHDASKESPLYSALPGNNTIRILAIEPGSGEEELRTRLDVAVLDEKPAYEAISYTWGDPSDKTLLRCGGGNVLIPRNLDTFLRRLRNPSRTRYVWADSVCINQDDIRERGQQVSIMGHIYDSSERVLVWLGLDTENLASTAFKTVCDIVRFWGPKTDRLLFSSYANRIEPMGSSELAQARQMIEEPAWDALRAMFEAGYFRRFWIVQELALGSSAIVFWGDHHISWGLIGICAAWTLTNGWYFNFGSPIAAAYNAFLIYALPLAKPSGISPFSKLDLSVILGTTVGHFSSTDARDRIYALLGMPFAGNEPGVKPLITPDYSQSLRSVSIEAARRIIEQDENLRILGAIQHGPELDLTYPSWVPQWDKPQSAEPLALRNEQGFYANGGELYIPLPSADPEALNLTGLMISTITSVSETLQKGALHIQALSDPGHCAIMQTILSGLNTPATQLCASWGGMEERFVLFGFSDPEQQAKAFSPDSKMMSVSVTVQPGSYGMRSATEALGGERAKDNHLGEYLLYWRERDGMGGLGPAAAREGDVVVVLFGAIVPFVLRPADGPDGRKCWKIVGECLVPGFMQGEAVEQAGLLKPGSYSRESENDRLHHELSKGDDVDPRLHRKVGENGVCAFEIR</sequence>
<dbReference type="PANTHER" id="PTHR24148:SF64">
    <property type="entry name" value="HETEROKARYON INCOMPATIBILITY DOMAIN-CONTAINING PROTEIN"/>
    <property type="match status" value="1"/>
</dbReference>
<evidence type="ECO:0000313" key="3">
    <source>
        <dbReference type="EMBL" id="KAK3346415.1"/>
    </source>
</evidence>
<dbReference type="Pfam" id="PF06985">
    <property type="entry name" value="HET"/>
    <property type="match status" value="1"/>
</dbReference>
<proteinExistence type="predicted"/>
<feature type="region of interest" description="Disordered" evidence="1">
    <location>
        <begin position="321"/>
        <end position="344"/>
    </location>
</feature>
<accession>A0AAJ0MAP5</accession>
<keyword evidence="4" id="KW-1185">Reference proteome</keyword>
<name>A0AAJ0MAP5_9PEZI</name>
<evidence type="ECO:0000256" key="1">
    <source>
        <dbReference type="SAM" id="MobiDB-lite"/>
    </source>
</evidence>
<dbReference type="AlphaFoldDB" id="A0AAJ0MAP5"/>
<dbReference type="InterPro" id="IPR010730">
    <property type="entry name" value="HET"/>
</dbReference>
<gene>
    <name evidence="3" type="ORF">B0T25DRAFT_592636</name>
</gene>
<protein>
    <submittedName>
        <fullName evidence="3">Heterokaryon incompatibility protein-domain-containing protein</fullName>
    </submittedName>
</protein>
<organism evidence="3 4">
    <name type="scientific">Lasiosphaeria hispida</name>
    <dbReference type="NCBI Taxonomy" id="260671"/>
    <lineage>
        <taxon>Eukaryota</taxon>
        <taxon>Fungi</taxon>
        <taxon>Dikarya</taxon>
        <taxon>Ascomycota</taxon>
        <taxon>Pezizomycotina</taxon>
        <taxon>Sordariomycetes</taxon>
        <taxon>Sordariomycetidae</taxon>
        <taxon>Sordariales</taxon>
        <taxon>Lasiosphaeriaceae</taxon>
        <taxon>Lasiosphaeria</taxon>
    </lineage>
</organism>
<dbReference type="InterPro" id="IPR052895">
    <property type="entry name" value="HetReg/Transcr_Mod"/>
</dbReference>
<feature type="domain" description="Heterokaryon incompatibility" evidence="2">
    <location>
        <begin position="382"/>
        <end position="541"/>
    </location>
</feature>
<evidence type="ECO:0000259" key="2">
    <source>
        <dbReference type="Pfam" id="PF06985"/>
    </source>
</evidence>
<comment type="caution">
    <text evidence="3">The sequence shown here is derived from an EMBL/GenBank/DDBJ whole genome shotgun (WGS) entry which is preliminary data.</text>
</comment>
<reference evidence="3" key="2">
    <citation type="submission" date="2023-06" db="EMBL/GenBank/DDBJ databases">
        <authorList>
            <consortium name="Lawrence Berkeley National Laboratory"/>
            <person name="Haridas S."/>
            <person name="Hensen N."/>
            <person name="Bonometti L."/>
            <person name="Westerberg I."/>
            <person name="Brannstrom I.O."/>
            <person name="Guillou S."/>
            <person name="Cros-Aarteil S."/>
            <person name="Calhoun S."/>
            <person name="Kuo A."/>
            <person name="Mondo S."/>
            <person name="Pangilinan J."/>
            <person name="Riley R."/>
            <person name="Labutti K."/>
            <person name="Andreopoulos B."/>
            <person name="Lipzen A."/>
            <person name="Chen C."/>
            <person name="Yanf M."/>
            <person name="Daum C."/>
            <person name="Ng V."/>
            <person name="Clum A."/>
            <person name="Steindorff A."/>
            <person name="Ohm R."/>
            <person name="Martin F."/>
            <person name="Silar P."/>
            <person name="Natvig D."/>
            <person name="Lalanne C."/>
            <person name="Gautier V."/>
            <person name="Ament-Velasquez S.L."/>
            <person name="Kruys A."/>
            <person name="Hutchinson M.I."/>
            <person name="Powell A.J."/>
            <person name="Barry K."/>
            <person name="Miller A.N."/>
            <person name="Grigoriev I.V."/>
            <person name="Debuchy R."/>
            <person name="Gladieux P."/>
            <person name="Thoren M.H."/>
            <person name="Johannesson H."/>
        </authorList>
    </citation>
    <scope>NUCLEOTIDE SEQUENCE</scope>
    <source>
        <strain evidence="3">CBS 955.72</strain>
    </source>
</reference>
<dbReference type="Proteomes" id="UP001275084">
    <property type="component" value="Unassembled WGS sequence"/>
</dbReference>
<dbReference type="Pfam" id="PF26639">
    <property type="entry name" value="Het-6_barrel"/>
    <property type="match status" value="1"/>
</dbReference>
<dbReference type="PANTHER" id="PTHR24148">
    <property type="entry name" value="ANKYRIN REPEAT DOMAIN-CONTAINING PROTEIN 39 HOMOLOG-RELATED"/>
    <property type="match status" value="1"/>
</dbReference>
<evidence type="ECO:0000313" key="4">
    <source>
        <dbReference type="Proteomes" id="UP001275084"/>
    </source>
</evidence>
<dbReference type="EMBL" id="JAUIQD010000006">
    <property type="protein sequence ID" value="KAK3346415.1"/>
    <property type="molecule type" value="Genomic_DNA"/>
</dbReference>
<reference evidence="3" key="1">
    <citation type="journal article" date="2023" name="Mol. Phylogenet. Evol.">
        <title>Genome-scale phylogeny and comparative genomics of the fungal order Sordariales.</title>
        <authorList>
            <person name="Hensen N."/>
            <person name="Bonometti L."/>
            <person name="Westerberg I."/>
            <person name="Brannstrom I.O."/>
            <person name="Guillou S."/>
            <person name="Cros-Aarteil S."/>
            <person name="Calhoun S."/>
            <person name="Haridas S."/>
            <person name="Kuo A."/>
            <person name="Mondo S."/>
            <person name="Pangilinan J."/>
            <person name="Riley R."/>
            <person name="LaButti K."/>
            <person name="Andreopoulos B."/>
            <person name="Lipzen A."/>
            <person name="Chen C."/>
            <person name="Yan M."/>
            <person name="Daum C."/>
            <person name="Ng V."/>
            <person name="Clum A."/>
            <person name="Steindorff A."/>
            <person name="Ohm R.A."/>
            <person name="Martin F."/>
            <person name="Silar P."/>
            <person name="Natvig D.O."/>
            <person name="Lalanne C."/>
            <person name="Gautier V."/>
            <person name="Ament-Velasquez S.L."/>
            <person name="Kruys A."/>
            <person name="Hutchinson M.I."/>
            <person name="Powell A.J."/>
            <person name="Barry K."/>
            <person name="Miller A.N."/>
            <person name="Grigoriev I.V."/>
            <person name="Debuchy R."/>
            <person name="Gladieux P."/>
            <person name="Hiltunen Thoren M."/>
            <person name="Johannesson H."/>
        </authorList>
    </citation>
    <scope>NUCLEOTIDE SEQUENCE</scope>
    <source>
        <strain evidence="3">CBS 955.72</strain>
    </source>
</reference>